<evidence type="ECO:0000313" key="2">
    <source>
        <dbReference type="EMBL" id="KAK6803280.1"/>
    </source>
</evidence>
<dbReference type="AlphaFoldDB" id="A0AAN8YPM5"/>
<keyword evidence="3" id="KW-1185">Reference proteome</keyword>
<comment type="caution">
    <text evidence="2">The sequence shown here is derived from an EMBL/GenBank/DDBJ whole genome shotgun (WGS) entry which is preliminary data.</text>
</comment>
<keyword evidence="1" id="KW-1133">Transmembrane helix</keyword>
<evidence type="ECO:0000313" key="3">
    <source>
        <dbReference type="Proteomes" id="UP001371456"/>
    </source>
</evidence>
<dbReference type="Proteomes" id="UP001371456">
    <property type="component" value="Unassembled WGS sequence"/>
</dbReference>
<evidence type="ECO:0000256" key="1">
    <source>
        <dbReference type="SAM" id="Phobius"/>
    </source>
</evidence>
<keyword evidence="1" id="KW-0812">Transmembrane</keyword>
<accession>A0AAN8YPM5</accession>
<dbReference type="EMBL" id="JBANQN010000001">
    <property type="protein sequence ID" value="KAK6803280.1"/>
    <property type="molecule type" value="Genomic_DNA"/>
</dbReference>
<protein>
    <submittedName>
        <fullName evidence="2">Uncharacterized protein</fullName>
    </submittedName>
</protein>
<proteinExistence type="predicted"/>
<sequence length="72" mass="8383">MKQIILSRAQPIKNPSRRNTTRVSLVGFNILLNNHHSFKSIFISTLYMLELVWWLLLVSKGSLLIRTSLFAR</sequence>
<organism evidence="2 3">
    <name type="scientific">Solanum bulbocastanum</name>
    <name type="common">Wild potato</name>
    <dbReference type="NCBI Taxonomy" id="147425"/>
    <lineage>
        <taxon>Eukaryota</taxon>
        <taxon>Viridiplantae</taxon>
        <taxon>Streptophyta</taxon>
        <taxon>Embryophyta</taxon>
        <taxon>Tracheophyta</taxon>
        <taxon>Spermatophyta</taxon>
        <taxon>Magnoliopsida</taxon>
        <taxon>eudicotyledons</taxon>
        <taxon>Gunneridae</taxon>
        <taxon>Pentapetalae</taxon>
        <taxon>asterids</taxon>
        <taxon>lamiids</taxon>
        <taxon>Solanales</taxon>
        <taxon>Solanaceae</taxon>
        <taxon>Solanoideae</taxon>
        <taxon>Solaneae</taxon>
        <taxon>Solanum</taxon>
    </lineage>
</organism>
<reference evidence="2 3" key="1">
    <citation type="submission" date="2024-02" db="EMBL/GenBank/DDBJ databases">
        <title>de novo genome assembly of Solanum bulbocastanum strain 11H21.</title>
        <authorList>
            <person name="Hosaka A.J."/>
        </authorList>
    </citation>
    <scope>NUCLEOTIDE SEQUENCE [LARGE SCALE GENOMIC DNA]</scope>
    <source>
        <tissue evidence="2">Young leaves</tissue>
    </source>
</reference>
<feature type="transmembrane region" description="Helical" evidence="1">
    <location>
        <begin position="41"/>
        <end position="58"/>
    </location>
</feature>
<name>A0AAN8YPM5_SOLBU</name>
<gene>
    <name evidence="2" type="ORF">RDI58_001064</name>
</gene>
<keyword evidence="1" id="KW-0472">Membrane</keyword>